<feature type="domain" description="ABC3 transporter permease C-terminal" evidence="7">
    <location>
        <begin position="679"/>
        <end position="792"/>
    </location>
</feature>
<keyword evidence="4 6" id="KW-1133">Transmembrane helix</keyword>
<evidence type="ECO:0000259" key="8">
    <source>
        <dbReference type="Pfam" id="PF12704"/>
    </source>
</evidence>
<dbReference type="Pfam" id="PF12704">
    <property type="entry name" value="MacB_PCD"/>
    <property type="match status" value="2"/>
</dbReference>
<evidence type="ECO:0000313" key="10">
    <source>
        <dbReference type="Proteomes" id="UP000199437"/>
    </source>
</evidence>
<keyword evidence="10" id="KW-1185">Reference proteome</keyword>
<dbReference type="Pfam" id="PF02687">
    <property type="entry name" value="FtsX"/>
    <property type="match status" value="2"/>
</dbReference>
<feature type="domain" description="MacB-like periplasmic core" evidence="8">
    <location>
        <begin position="440"/>
        <end position="604"/>
    </location>
</feature>
<dbReference type="InterPro" id="IPR003838">
    <property type="entry name" value="ABC3_permease_C"/>
</dbReference>
<dbReference type="STRING" id="1267423.SAMN05216290_0817"/>
<protein>
    <submittedName>
        <fullName evidence="9">Putative ABC transport system permease protein</fullName>
    </submittedName>
</protein>
<sequence length="799" mass="89455">MLKISLTHAFRHLFKHRFFSSLNIFGLALGLSATLWLVLFLKNELTFDQHHPNHDRAYRISHIMSAPGVEFNTAYSASELPPMLMEEFPEIESFARFVNVGETEITRDNEKFTQDQVFYTDQGAFDIFNIDLVAGNSAEALSSPGSVIIAKSVNDRLFGNRLGLNETLKIDGQQLQVTGIFKDLPENSHFQFKVLMAGIRDRGFAMVDGVFNSEVLWNADCLNYVLFSEGFSEDNFRKKFEAFNEKYYMPFGNQIQGNHVLRLQKLADIHYDQTPIDDDFAKGNPTNLIVFSAIGLSILLLACINYINLATSQAGLRAKEIGIRKVLGSNINALRLSLILESLIQVVFAYLLSIAAVWALIEHSPFQNWLGVNFSFTLFQNPELLGLSLIVVLATGIISGLYPAIYIAKIRPVKALKGTWVAGKGGSMLRKSLVLMQFVISIGVLTATLLMKDQISFLQQKNMGFDQDQILLVNMRDSVAQANFQVLKNKLEQSPSIEGVTTSNFVPVEGIGQMVFRVEKNGKMEQQEFKYIHGGADYLTTLGIELAEGRFYDKNLNSGNQQFVINQTAAKLLGWNDPIGKKMGFFHQEEPGQVIGVLKDFNFFSLHNPIEPLVIVFNPSPGRHMIVRFNQNSEPQTIAAIEEVWNEAVPNYPLDYRFLNQSLKAQYESDATQNKLIGFMTALCIVISLIGLTGLTAFNVNQKRKEIGIRKVLGAMSTQIVSLIYSSTLKLILLAGLIALPLTYLVMQSWYANFEYRTSLNIGLMVLGVIMAVILTFVLVGSLVLNTARKNPTESLRHE</sequence>
<feature type="domain" description="ABC3 transporter permease C-terminal" evidence="7">
    <location>
        <begin position="294"/>
        <end position="411"/>
    </location>
</feature>
<evidence type="ECO:0000256" key="4">
    <source>
        <dbReference type="ARBA" id="ARBA00022989"/>
    </source>
</evidence>
<dbReference type="InterPro" id="IPR050250">
    <property type="entry name" value="Macrolide_Exporter_MacB"/>
</dbReference>
<dbReference type="Proteomes" id="UP000199437">
    <property type="component" value="Unassembled WGS sequence"/>
</dbReference>
<feature type="transmembrane region" description="Helical" evidence="6">
    <location>
        <begin position="21"/>
        <end position="41"/>
    </location>
</feature>
<dbReference type="OrthoDB" id="5933722at2"/>
<feature type="transmembrane region" description="Helical" evidence="6">
    <location>
        <begin position="338"/>
        <end position="361"/>
    </location>
</feature>
<feature type="transmembrane region" description="Helical" evidence="6">
    <location>
        <begin position="433"/>
        <end position="451"/>
    </location>
</feature>
<feature type="domain" description="MacB-like periplasmic core" evidence="8">
    <location>
        <begin position="20"/>
        <end position="196"/>
    </location>
</feature>
<proteinExistence type="predicted"/>
<reference evidence="10" key="1">
    <citation type="submission" date="2016-10" db="EMBL/GenBank/DDBJ databases">
        <authorList>
            <person name="Varghese N."/>
            <person name="Submissions S."/>
        </authorList>
    </citation>
    <scope>NUCLEOTIDE SEQUENCE [LARGE SCALE GENOMIC DNA]</scope>
    <source>
        <strain evidence="10">CGMCC 1.12402</strain>
    </source>
</reference>
<comment type="subcellular location">
    <subcellularLocation>
        <location evidence="1">Cell membrane</location>
        <topology evidence="1">Multi-pass membrane protein</topology>
    </subcellularLocation>
</comment>
<evidence type="ECO:0000256" key="2">
    <source>
        <dbReference type="ARBA" id="ARBA00022475"/>
    </source>
</evidence>
<keyword evidence="3 6" id="KW-0812">Transmembrane</keyword>
<dbReference type="GeneID" id="99985555"/>
<dbReference type="RefSeq" id="WP_090257131.1">
    <property type="nucleotide sequence ID" value="NZ_FOIR01000001.1"/>
</dbReference>
<dbReference type="GO" id="GO:0022857">
    <property type="term" value="F:transmembrane transporter activity"/>
    <property type="evidence" value="ECO:0007669"/>
    <property type="project" value="TreeGrafter"/>
</dbReference>
<keyword evidence="2" id="KW-1003">Cell membrane</keyword>
<dbReference type="GO" id="GO:0005886">
    <property type="term" value="C:plasma membrane"/>
    <property type="evidence" value="ECO:0007669"/>
    <property type="project" value="UniProtKB-SubCell"/>
</dbReference>
<evidence type="ECO:0000256" key="6">
    <source>
        <dbReference type="SAM" id="Phobius"/>
    </source>
</evidence>
<keyword evidence="5 6" id="KW-0472">Membrane</keyword>
<dbReference type="InterPro" id="IPR025857">
    <property type="entry name" value="MacB_PCD"/>
</dbReference>
<feature type="transmembrane region" description="Helical" evidence="6">
    <location>
        <begin position="288"/>
        <end position="309"/>
    </location>
</feature>
<feature type="transmembrane region" description="Helical" evidence="6">
    <location>
        <begin position="676"/>
        <end position="700"/>
    </location>
</feature>
<evidence type="ECO:0000313" key="9">
    <source>
        <dbReference type="EMBL" id="SEV94110.1"/>
    </source>
</evidence>
<accession>A0A1I0MZ73</accession>
<feature type="transmembrane region" description="Helical" evidence="6">
    <location>
        <begin position="384"/>
        <end position="408"/>
    </location>
</feature>
<evidence type="ECO:0000256" key="5">
    <source>
        <dbReference type="ARBA" id="ARBA00023136"/>
    </source>
</evidence>
<name>A0A1I0MZ73_9BACT</name>
<evidence type="ECO:0000259" key="7">
    <source>
        <dbReference type="Pfam" id="PF02687"/>
    </source>
</evidence>
<dbReference type="PANTHER" id="PTHR30572">
    <property type="entry name" value="MEMBRANE COMPONENT OF TRANSPORTER-RELATED"/>
    <property type="match status" value="1"/>
</dbReference>
<feature type="transmembrane region" description="Helical" evidence="6">
    <location>
        <begin position="720"/>
        <end position="742"/>
    </location>
</feature>
<evidence type="ECO:0000256" key="1">
    <source>
        <dbReference type="ARBA" id="ARBA00004651"/>
    </source>
</evidence>
<dbReference type="AlphaFoldDB" id="A0A1I0MZ73"/>
<evidence type="ECO:0000256" key="3">
    <source>
        <dbReference type="ARBA" id="ARBA00022692"/>
    </source>
</evidence>
<gene>
    <name evidence="9" type="ORF">SAMN05216290_0817</name>
</gene>
<dbReference type="PANTHER" id="PTHR30572:SF18">
    <property type="entry name" value="ABC-TYPE MACROLIDE FAMILY EXPORT SYSTEM PERMEASE COMPONENT 2"/>
    <property type="match status" value="1"/>
</dbReference>
<dbReference type="EMBL" id="FOIR01000001">
    <property type="protein sequence ID" value="SEV94110.1"/>
    <property type="molecule type" value="Genomic_DNA"/>
</dbReference>
<feature type="transmembrane region" description="Helical" evidence="6">
    <location>
        <begin position="762"/>
        <end position="785"/>
    </location>
</feature>
<organism evidence="9 10">
    <name type="scientific">Roseivirga pacifica</name>
    <dbReference type="NCBI Taxonomy" id="1267423"/>
    <lineage>
        <taxon>Bacteria</taxon>
        <taxon>Pseudomonadati</taxon>
        <taxon>Bacteroidota</taxon>
        <taxon>Cytophagia</taxon>
        <taxon>Cytophagales</taxon>
        <taxon>Roseivirgaceae</taxon>
        <taxon>Roseivirga</taxon>
    </lineage>
</organism>